<keyword evidence="17" id="KW-1185">Reference proteome</keyword>
<keyword evidence="10" id="KW-0539">Nucleus</keyword>
<dbReference type="GO" id="GO:0003682">
    <property type="term" value="F:chromatin binding"/>
    <property type="evidence" value="ECO:0007669"/>
    <property type="project" value="TreeGrafter"/>
</dbReference>
<dbReference type="RefSeq" id="XP_009162939.1">
    <property type="nucleotide sequence ID" value="XM_009164675.1"/>
</dbReference>
<dbReference type="InterPro" id="IPR001660">
    <property type="entry name" value="SAM"/>
</dbReference>
<feature type="compositionally biased region" description="Polar residues" evidence="12">
    <location>
        <begin position="1242"/>
        <end position="1253"/>
    </location>
</feature>
<evidence type="ECO:0000313" key="17">
    <source>
        <dbReference type="Proteomes" id="UP000054324"/>
    </source>
</evidence>
<evidence type="ECO:0000256" key="4">
    <source>
        <dbReference type="ARBA" id="ARBA00022553"/>
    </source>
</evidence>
<dbReference type="KEGG" id="ovi:T265_00803"/>
<dbReference type="Gene3D" id="3.30.40.10">
    <property type="entry name" value="Zinc/RING finger domain, C3HC4 (zinc finger)"/>
    <property type="match status" value="1"/>
</dbReference>
<feature type="compositionally biased region" description="Low complexity" evidence="12">
    <location>
        <begin position="587"/>
        <end position="596"/>
    </location>
</feature>
<feature type="compositionally biased region" description="Polar residues" evidence="12">
    <location>
        <begin position="1199"/>
        <end position="1227"/>
    </location>
</feature>
<dbReference type="PANTHER" id="PTHR12247:SF139">
    <property type="entry name" value="ATHERIN-RELATED"/>
    <property type="match status" value="1"/>
</dbReference>
<evidence type="ECO:0000256" key="7">
    <source>
        <dbReference type="ARBA" id="ARBA00022833"/>
    </source>
</evidence>
<dbReference type="OrthoDB" id="10004495at2759"/>
<evidence type="ECO:0000256" key="6">
    <source>
        <dbReference type="ARBA" id="ARBA00022771"/>
    </source>
</evidence>
<dbReference type="GO" id="GO:0042393">
    <property type="term" value="F:histone binding"/>
    <property type="evidence" value="ECO:0007669"/>
    <property type="project" value="TreeGrafter"/>
</dbReference>
<keyword evidence="9" id="KW-0156">Chromatin regulator</keyword>
<accession>A0A075AJF7</accession>
<feature type="domain" description="SAMD1-like winged helix (WH)" evidence="15">
    <location>
        <begin position="307"/>
        <end position="383"/>
    </location>
</feature>
<evidence type="ECO:0000256" key="2">
    <source>
        <dbReference type="ARBA" id="ARBA00022491"/>
    </source>
</evidence>
<dbReference type="PROSITE" id="PS52014">
    <property type="entry name" value="SAMD1_WH"/>
    <property type="match status" value="1"/>
</dbReference>
<feature type="compositionally biased region" description="Basic residues" evidence="12">
    <location>
        <begin position="597"/>
        <end position="608"/>
    </location>
</feature>
<evidence type="ECO:0000256" key="3">
    <source>
        <dbReference type="ARBA" id="ARBA00022499"/>
    </source>
</evidence>
<feature type="compositionally biased region" description="Polar residues" evidence="12">
    <location>
        <begin position="1287"/>
        <end position="1304"/>
    </location>
</feature>
<dbReference type="InterPro" id="IPR048589">
    <property type="entry name" value="SAMD1-like_WH"/>
</dbReference>
<dbReference type="EMBL" id="KL596626">
    <property type="protein sequence ID" value="KER33304.1"/>
    <property type="molecule type" value="Genomic_DNA"/>
</dbReference>
<dbReference type="CDD" id="cd15527">
    <property type="entry name" value="PHD2_KAT6A_6B"/>
    <property type="match status" value="1"/>
</dbReference>
<evidence type="ECO:0000259" key="14">
    <source>
        <dbReference type="PROSITE" id="PS50105"/>
    </source>
</evidence>
<protein>
    <recommendedName>
        <fullName evidence="18">PHD-finger</fullName>
    </recommendedName>
</protein>
<evidence type="ECO:0000259" key="13">
    <source>
        <dbReference type="PROSITE" id="PS50016"/>
    </source>
</evidence>
<gene>
    <name evidence="16" type="ORF">T265_00803</name>
</gene>
<evidence type="ECO:0000256" key="8">
    <source>
        <dbReference type="ARBA" id="ARBA00022843"/>
    </source>
</evidence>
<dbReference type="Pfam" id="PF00628">
    <property type="entry name" value="PHD"/>
    <property type="match status" value="1"/>
</dbReference>
<keyword evidence="3" id="KW-1017">Isopeptide bond</keyword>
<keyword evidence="4" id="KW-0597">Phosphoprotein</keyword>
<evidence type="ECO:0000256" key="1">
    <source>
        <dbReference type="ARBA" id="ARBA00004123"/>
    </source>
</evidence>
<dbReference type="GO" id="GO:0006325">
    <property type="term" value="P:chromatin organization"/>
    <property type="evidence" value="ECO:0007669"/>
    <property type="project" value="UniProtKB-KW"/>
</dbReference>
<dbReference type="PANTHER" id="PTHR12247">
    <property type="entry name" value="POLYCOMB GROUP PROTEIN"/>
    <property type="match status" value="1"/>
</dbReference>
<evidence type="ECO:0000256" key="10">
    <source>
        <dbReference type="ARBA" id="ARBA00023242"/>
    </source>
</evidence>
<dbReference type="PROSITE" id="PS50105">
    <property type="entry name" value="SAM_DOMAIN"/>
    <property type="match status" value="1"/>
</dbReference>
<comment type="subcellular location">
    <subcellularLocation>
        <location evidence="1">Nucleus</location>
    </subcellularLocation>
</comment>
<evidence type="ECO:0008006" key="18">
    <source>
        <dbReference type="Google" id="ProtNLM"/>
    </source>
</evidence>
<dbReference type="InterPro" id="IPR013761">
    <property type="entry name" value="SAM/pointed_sf"/>
</dbReference>
<dbReference type="GO" id="GO:0005634">
    <property type="term" value="C:nucleus"/>
    <property type="evidence" value="ECO:0007669"/>
    <property type="project" value="UniProtKB-SubCell"/>
</dbReference>
<dbReference type="InterPro" id="IPR001965">
    <property type="entry name" value="Znf_PHD"/>
</dbReference>
<dbReference type="InterPro" id="IPR019787">
    <property type="entry name" value="Znf_PHD-finger"/>
</dbReference>
<evidence type="ECO:0000256" key="11">
    <source>
        <dbReference type="PROSITE-ProRule" id="PRU00146"/>
    </source>
</evidence>
<feature type="compositionally biased region" description="Basic and acidic residues" evidence="12">
    <location>
        <begin position="1137"/>
        <end position="1150"/>
    </location>
</feature>
<feature type="compositionally biased region" description="Polar residues" evidence="12">
    <location>
        <begin position="1158"/>
        <end position="1169"/>
    </location>
</feature>
<dbReference type="SMART" id="SM00249">
    <property type="entry name" value="PHD"/>
    <property type="match status" value="1"/>
</dbReference>
<feature type="region of interest" description="Disordered" evidence="12">
    <location>
        <begin position="1126"/>
        <end position="1320"/>
    </location>
</feature>
<dbReference type="STRING" id="6198.A0A075AJF7"/>
<feature type="region of interest" description="Disordered" evidence="12">
    <location>
        <begin position="522"/>
        <end position="545"/>
    </location>
</feature>
<organism evidence="16 17">
    <name type="scientific">Opisthorchis viverrini</name>
    <name type="common">Southeast Asian liver fluke</name>
    <dbReference type="NCBI Taxonomy" id="6198"/>
    <lineage>
        <taxon>Eukaryota</taxon>
        <taxon>Metazoa</taxon>
        <taxon>Spiralia</taxon>
        <taxon>Lophotrochozoa</taxon>
        <taxon>Platyhelminthes</taxon>
        <taxon>Trematoda</taxon>
        <taxon>Digenea</taxon>
        <taxon>Opisthorchiida</taxon>
        <taxon>Opisthorchiata</taxon>
        <taxon>Opisthorchiidae</taxon>
        <taxon>Opisthorchis</taxon>
    </lineage>
</organism>
<dbReference type="InterPro" id="IPR050548">
    <property type="entry name" value="PcG_chromatin_remod_factors"/>
</dbReference>
<keyword evidence="2" id="KW-0678">Repressor</keyword>
<dbReference type="InterPro" id="IPR011011">
    <property type="entry name" value="Znf_FYVE_PHD"/>
</dbReference>
<feature type="compositionally biased region" description="Basic and acidic residues" evidence="12">
    <location>
        <begin position="1170"/>
        <end position="1195"/>
    </location>
</feature>
<feature type="domain" description="PHD-type" evidence="13">
    <location>
        <begin position="1056"/>
        <end position="1108"/>
    </location>
</feature>
<dbReference type="Proteomes" id="UP000054324">
    <property type="component" value="Unassembled WGS sequence"/>
</dbReference>
<dbReference type="CTD" id="20314991"/>
<dbReference type="CDD" id="cd09583">
    <property type="entry name" value="SAM_Atherin-like"/>
    <property type="match status" value="1"/>
</dbReference>
<keyword evidence="8" id="KW-0832">Ubl conjugation</keyword>
<dbReference type="Pfam" id="PF00536">
    <property type="entry name" value="SAM_1"/>
    <property type="match status" value="1"/>
</dbReference>
<dbReference type="Pfam" id="PF21524">
    <property type="entry name" value="SAMD1_WH"/>
    <property type="match status" value="1"/>
</dbReference>
<dbReference type="GO" id="GO:0008270">
    <property type="term" value="F:zinc ion binding"/>
    <property type="evidence" value="ECO:0007669"/>
    <property type="project" value="UniProtKB-KW"/>
</dbReference>
<dbReference type="PROSITE" id="PS50016">
    <property type="entry name" value="ZF_PHD_2"/>
    <property type="match status" value="1"/>
</dbReference>
<feature type="domain" description="SAM" evidence="14">
    <location>
        <begin position="1331"/>
        <end position="1376"/>
    </location>
</feature>
<keyword evidence="5" id="KW-0479">Metal-binding</keyword>
<sequence length="1403" mass="151299">MLDYPTAPFNFPTMLTTTPAVGPTTLVAINGMLPTTPGGTPLTPNPGTFFAMPSALGSPNFITNHNLPSGPFIFPSTFPPVPSNLPCTATPFSSPQFQGPVLPFLSTTPTAMLTTNSPISLTPQFTSPLPHLLQQQVPGTPLTGYPSSLSATSVVTPLSAQPSLFTDPSSVGTNTVSSAMLPGSLPPNSVVFSSIPLSFSSSSASSTSDVLVFPMTAPASTTGTTNLTAVSPLPFSSTYLTSTVSTISATLPSSTTASNTPICTETQVCPSTVSTSIAPNLQSSFKIDKTQPMAPGGSAVRPSNNLLQLESMDFHRDEILDAIDKLRERKARPDFERISCMLKRYRNINPDQTQVCLGRLAAAGAVVCVDYKGNLSYRNPSKWRKTATCSGITNLPSVSAKLVDAVRRLMAGTVYQANVCSSDQAFSPLVPTVAGPNGGYSLFQIERALQVAEVNNTDSSNSQNSRRLSLLTGATLRVCLDREATHGKLAKTPDGRYVLDESGERKRLSSISVTAAPHLLNKKPLPPSGSTFVSPTGSNVKYNKPPTTMAHIAPAGDPITRPIVAKQSPASVSIASLGGGSLNPLLGLSARSSGSNRRGRPPGSKSRKYSLQADGSAPMEKKIKIEAPPTSTTPPTPDTSSPIGVSSIVPPTSVQTLTVANILTPKPNSAPPVISVNQNGFCPVPTSLNLHQSFVADMTQSHICSTVLPSPLLPTSFPGNQFLAYSACPSVPASCSGPVPQTFIPTLPSGLSCDFSTLPKPSSSANSPAITLLSDLGSGNLYYGTDEKSQNDGLCCHCGAPSTKEESNPQQLIYTLIHVVSRVLGLRTGQQLRYGLSGQLHFVVLPTSAIPDNHSATTMDNFGKEYTGPIRLVDADIFHLDYEWLLRCSQVRLLYVPHMGPPMLDTGESPEFSVQEFGQSEVSSTRPQIVPRNLSDLLTGQSVRSRLTRTKKASTNFGYLFGHFPANNHACCLTCLHAFYLSKRPKWSSSRGHKDDAYFLTWHSNTTEPFWFHHRPMKHSHLLSTLRPNETHPTCLDYWPELTERARQSPWQCTDCKTCTVCQNKQITTDLLVCDACDKGFHIECHVPKLEEPVDRSLPWVCAECQKEGYSVAIGTLPGESDSKYEDCTNFGTEEGGSLHHNEDEARCSQDENEANDESQLSETGTLRSSKVEDLREDQELALKGEARSLDRDAEVISPGTSPTPTPNYLSESNRLATPDSTVQSVSPAPEAPAMRQHTPQERCSSSDGQRSTPRQRRGSSSSEQSRTPDTGNCSRLDHNVKHLEQLTHTNTDESSTVRDQTTIDAYDTGDTGREFSQDTAHYRPPDVRAWSVEHVREWLLEEGFPREAEAFFQQEIDGACLLLMKRMDVLTELGIKLGPAVKIYERIKRLQSGCTSPTLLSA</sequence>
<keyword evidence="7" id="KW-0862">Zinc</keyword>
<evidence type="ECO:0000256" key="12">
    <source>
        <dbReference type="SAM" id="MobiDB-lite"/>
    </source>
</evidence>
<evidence type="ECO:0000256" key="9">
    <source>
        <dbReference type="ARBA" id="ARBA00022853"/>
    </source>
</evidence>
<dbReference type="GO" id="GO:0045892">
    <property type="term" value="P:negative regulation of DNA-templated transcription"/>
    <property type="evidence" value="ECO:0007669"/>
    <property type="project" value="TreeGrafter"/>
</dbReference>
<dbReference type="GeneID" id="20314991"/>
<dbReference type="SUPFAM" id="SSF57903">
    <property type="entry name" value="FYVE/PHD zinc finger"/>
    <property type="match status" value="1"/>
</dbReference>
<evidence type="ECO:0000256" key="5">
    <source>
        <dbReference type="ARBA" id="ARBA00022723"/>
    </source>
</evidence>
<feature type="compositionally biased region" description="Basic and acidic residues" evidence="12">
    <location>
        <begin position="1276"/>
        <end position="1286"/>
    </location>
</feature>
<feature type="region of interest" description="Disordered" evidence="12">
    <location>
        <begin position="587"/>
        <end position="644"/>
    </location>
</feature>
<reference evidence="16 17" key="1">
    <citation type="submission" date="2013-11" db="EMBL/GenBank/DDBJ databases">
        <title>Opisthorchis viverrini - life in the bile duct.</title>
        <authorList>
            <person name="Young N.D."/>
            <person name="Nagarajan N."/>
            <person name="Lin S.J."/>
            <person name="Korhonen P.K."/>
            <person name="Jex A.R."/>
            <person name="Hall R.S."/>
            <person name="Safavi-Hemami H."/>
            <person name="Kaewkong W."/>
            <person name="Bertrand D."/>
            <person name="Gao S."/>
            <person name="Seet Q."/>
            <person name="Wongkham S."/>
            <person name="Teh B.T."/>
            <person name="Wongkham C."/>
            <person name="Intapan P.M."/>
            <person name="Maleewong W."/>
            <person name="Yang X."/>
            <person name="Hu M."/>
            <person name="Wang Z."/>
            <person name="Hofmann A."/>
            <person name="Sternberg P.W."/>
            <person name="Tan P."/>
            <person name="Wang J."/>
            <person name="Gasser R.B."/>
        </authorList>
    </citation>
    <scope>NUCLEOTIDE SEQUENCE [LARGE SCALE GENOMIC DNA]</scope>
</reference>
<dbReference type="GO" id="GO:0003677">
    <property type="term" value="F:DNA binding"/>
    <property type="evidence" value="ECO:0007669"/>
    <property type="project" value="InterPro"/>
</dbReference>
<feature type="compositionally biased region" description="Polar residues" evidence="12">
    <location>
        <begin position="528"/>
        <end position="541"/>
    </location>
</feature>
<keyword evidence="6 11" id="KW-0863">Zinc-finger</keyword>
<evidence type="ECO:0000313" key="16">
    <source>
        <dbReference type="EMBL" id="KER33304.1"/>
    </source>
</evidence>
<feature type="compositionally biased region" description="Basic and acidic residues" evidence="12">
    <location>
        <begin position="1311"/>
        <end position="1320"/>
    </location>
</feature>
<evidence type="ECO:0000259" key="15">
    <source>
        <dbReference type="PROSITE" id="PS52014"/>
    </source>
</evidence>
<dbReference type="InterPro" id="IPR013083">
    <property type="entry name" value="Znf_RING/FYVE/PHD"/>
</dbReference>
<dbReference type="Gene3D" id="1.10.150.50">
    <property type="entry name" value="Transcription Factor, Ets-1"/>
    <property type="match status" value="1"/>
</dbReference>
<proteinExistence type="predicted"/>
<name>A0A075AJF7_OPIVI</name>
<dbReference type="SMART" id="SM00454">
    <property type="entry name" value="SAM"/>
    <property type="match status" value="1"/>
</dbReference>
<dbReference type="SUPFAM" id="SSF47769">
    <property type="entry name" value="SAM/Pointed domain"/>
    <property type="match status" value="1"/>
</dbReference>